<dbReference type="NCBIfam" id="TIGR03506">
    <property type="entry name" value="FlgEFG_subfam"/>
    <property type="match status" value="1"/>
</dbReference>
<dbReference type="Pfam" id="PF00460">
    <property type="entry name" value="Flg_bb_rod"/>
    <property type="match status" value="1"/>
</dbReference>
<name>A0A917XR36_9BACI</name>
<gene>
    <name evidence="6" type="primary">flhO</name>
    <name evidence="6" type="ORF">GCM10007971_03270</name>
</gene>
<feature type="domain" description="Flagellar hook protein FlgE/F/G-like D1" evidence="5">
    <location>
        <begin position="113"/>
        <end position="173"/>
    </location>
</feature>
<dbReference type="InterPro" id="IPR001444">
    <property type="entry name" value="Flag_bb_rod_N"/>
</dbReference>
<dbReference type="GO" id="GO:0009425">
    <property type="term" value="C:bacterial-type flagellum basal body"/>
    <property type="evidence" value="ECO:0007669"/>
    <property type="project" value="UniProtKB-SubCell"/>
</dbReference>
<dbReference type="PANTHER" id="PTHR30435:SF19">
    <property type="entry name" value="FLAGELLAR BASAL-BODY ROD PROTEIN FLGG"/>
    <property type="match status" value="1"/>
</dbReference>
<evidence type="ECO:0000259" key="5">
    <source>
        <dbReference type="Pfam" id="PF22692"/>
    </source>
</evidence>
<feature type="domain" description="Flagellar basal body rod protein N-terminal" evidence="3">
    <location>
        <begin position="5"/>
        <end position="35"/>
    </location>
</feature>
<comment type="subcellular location">
    <subcellularLocation>
        <location evidence="2">Bacterial flagellum basal body</location>
    </subcellularLocation>
</comment>
<evidence type="ECO:0000259" key="3">
    <source>
        <dbReference type="Pfam" id="PF00460"/>
    </source>
</evidence>
<organism evidence="6 7">
    <name type="scientific">Oceanobacillus indicireducens</name>
    <dbReference type="NCBI Taxonomy" id="1004261"/>
    <lineage>
        <taxon>Bacteria</taxon>
        <taxon>Bacillati</taxon>
        <taxon>Bacillota</taxon>
        <taxon>Bacilli</taxon>
        <taxon>Bacillales</taxon>
        <taxon>Bacillaceae</taxon>
        <taxon>Oceanobacillus</taxon>
    </lineage>
</organism>
<dbReference type="RefSeq" id="WP_188855775.1">
    <property type="nucleotide sequence ID" value="NZ_BMOS01000002.1"/>
</dbReference>
<keyword evidence="6" id="KW-0282">Flagellum</keyword>
<dbReference type="SUPFAM" id="SSF117143">
    <property type="entry name" value="Flagellar hook protein flgE"/>
    <property type="match status" value="1"/>
</dbReference>
<comment type="similarity">
    <text evidence="1 2">Belongs to the flagella basal body rod proteins family.</text>
</comment>
<protein>
    <submittedName>
        <fullName evidence="6">Flagellar hook-basal body complex protein FlhO</fullName>
    </submittedName>
</protein>
<evidence type="ECO:0000313" key="6">
    <source>
        <dbReference type="EMBL" id="GGN50093.1"/>
    </source>
</evidence>
<keyword evidence="7" id="KW-1185">Reference proteome</keyword>
<feature type="domain" description="Flagellar basal-body/hook protein C-terminal" evidence="4">
    <location>
        <begin position="218"/>
        <end position="260"/>
    </location>
</feature>
<dbReference type="PANTHER" id="PTHR30435">
    <property type="entry name" value="FLAGELLAR PROTEIN"/>
    <property type="match status" value="1"/>
</dbReference>
<dbReference type="Proteomes" id="UP000624041">
    <property type="component" value="Unassembled WGS sequence"/>
</dbReference>
<dbReference type="InterPro" id="IPR010930">
    <property type="entry name" value="Flg_bb/hook_C_dom"/>
</dbReference>
<dbReference type="Pfam" id="PF06429">
    <property type="entry name" value="Flg_bbr_C"/>
    <property type="match status" value="1"/>
</dbReference>
<reference evidence="6" key="2">
    <citation type="submission" date="2020-09" db="EMBL/GenBank/DDBJ databases">
        <authorList>
            <person name="Sun Q."/>
            <person name="Ohkuma M."/>
        </authorList>
    </citation>
    <scope>NUCLEOTIDE SEQUENCE</scope>
    <source>
        <strain evidence="6">JCM 17251</strain>
    </source>
</reference>
<dbReference type="InterPro" id="IPR020013">
    <property type="entry name" value="Flagellar_FlgE/F/G"/>
</dbReference>
<dbReference type="Pfam" id="PF22692">
    <property type="entry name" value="LlgE_F_G_D1"/>
    <property type="match status" value="1"/>
</dbReference>
<evidence type="ECO:0000256" key="2">
    <source>
        <dbReference type="RuleBase" id="RU362116"/>
    </source>
</evidence>
<dbReference type="GO" id="GO:0071978">
    <property type="term" value="P:bacterial-type flagellum-dependent swarming motility"/>
    <property type="evidence" value="ECO:0007669"/>
    <property type="project" value="TreeGrafter"/>
</dbReference>
<evidence type="ECO:0000259" key="4">
    <source>
        <dbReference type="Pfam" id="PF06429"/>
    </source>
</evidence>
<keyword evidence="2" id="KW-0975">Bacterial flagellum</keyword>
<dbReference type="AlphaFoldDB" id="A0A917XR36"/>
<evidence type="ECO:0000313" key="7">
    <source>
        <dbReference type="Proteomes" id="UP000624041"/>
    </source>
</evidence>
<sequence>MLRGFYTAASGMMTQQRHQEALGNNLANINTPGYKADQATIRSFPEMLIQAQGKKQLPVNRNVHLPISETIGSLNTGVYVQEFVPNFAQGGIRETNIGTDLAITQDAVPDETGGIFFRVQNEAGEERLTRNGNFTIDGNSFLVTNQGYYVLNNAGTPIETGGRDFTVTDTGMLQTDTETIPLGLAYVNDVNELTKEGDNLYDGESIAVPADAEFTVLQGFLEQSNVDAQATMTDQLNAYRMFELNQRVLRAYDESLGKAVSDIGRLG</sequence>
<dbReference type="InterPro" id="IPR037925">
    <property type="entry name" value="FlgE/F/G-like"/>
</dbReference>
<dbReference type="EMBL" id="BMOS01000002">
    <property type="protein sequence ID" value="GGN50093.1"/>
    <property type="molecule type" value="Genomic_DNA"/>
</dbReference>
<keyword evidence="6" id="KW-0969">Cilium</keyword>
<dbReference type="InterPro" id="IPR053967">
    <property type="entry name" value="LlgE_F_G-like_D1"/>
</dbReference>
<accession>A0A917XR36</accession>
<reference evidence="6" key="1">
    <citation type="journal article" date="2014" name="Int. J. Syst. Evol. Microbiol.">
        <title>Complete genome sequence of Corynebacterium casei LMG S-19264T (=DSM 44701T), isolated from a smear-ripened cheese.</title>
        <authorList>
            <consortium name="US DOE Joint Genome Institute (JGI-PGF)"/>
            <person name="Walter F."/>
            <person name="Albersmeier A."/>
            <person name="Kalinowski J."/>
            <person name="Ruckert C."/>
        </authorList>
    </citation>
    <scope>NUCLEOTIDE SEQUENCE</scope>
    <source>
        <strain evidence="6">JCM 17251</strain>
    </source>
</reference>
<keyword evidence="6" id="KW-0966">Cell projection</keyword>
<evidence type="ECO:0000256" key="1">
    <source>
        <dbReference type="ARBA" id="ARBA00009677"/>
    </source>
</evidence>
<dbReference type="InterPro" id="IPR019776">
    <property type="entry name" value="Flagellar_basal_body_rod_CS"/>
</dbReference>
<dbReference type="PROSITE" id="PS00588">
    <property type="entry name" value="FLAGELLA_BB_ROD"/>
    <property type="match status" value="1"/>
</dbReference>
<proteinExistence type="inferred from homology"/>
<comment type="caution">
    <text evidence="6">The sequence shown here is derived from an EMBL/GenBank/DDBJ whole genome shotgun (WGS) entry which is preliminary data.</text>
</comment>